<gene>
    <name evidence="1" type="ORF">L1987_13547</name>
</gene>
<evidence type="ECO:0000313" key="1">
    <source>
        <dbReference type="EMBL" id="KAI3819699.1"/>
    </source>
</evidence>
<name>A0ACB9JGU6_9ASTR</name>
<organism evidence="1 2">
    <name type="scientific">Smallanthus sonchifolius</name>
    <dbReference type="NCBI Taxonomy" id="185202"/>
    <lineage>
        <taxon>Eukaryota</taxon>
        <taxon>Viridiplantae</taxon>
        <taxon>Streptophyta</taxon>
        <taxon>Embryophyta</taxon>
        <taxon>Tracheophyta</taxon>
        <taxon>Spermatophyta</taxon>
        <taxon>Magnoliopsida</taxon>
        <taxon>eudicotyledons</taxon>
        <taxon>Gunneridae</taxon>
        <taxon>Pentapetalae</taxon>
        <taxon>asterids</taxon>
        <taxon>campanulids</taxon>
        <taxon>Asterales</taxon>
        <taxon>Asteraceae</taxon>
        <taxon>Asteroideae</taxon>
        <taxon>Heliantheae alliance</taxon>
        <taxon>Millerieae</taxon>
        <taxon>Smallanthus</taxon>
    </lineage>
</organism>
<dbReference type="EMBL" id="CM042021">
    <property type="protein sequence ID" value="KAI3819699.1"/>
    <property type="molecule type" value="Genomic_DNA"/>
</dbReference>
<proteinExistence type="predicted"/>
<dbReference type="Proteomes" id="UP001056120">
    <property type="component" value="Linkage Group LG04"/>
</dbReference>
<keyword evidence="2" id="KW-1185">Reference proteome</keyword>
<sequence length="159" mass="18467">MSYFIGILELNLYISIREDEEHDHLTEMHKKRQRFKELRMVEAKPGIGFIEYGDEMQATVTRHSLQGFNVKAHKRPKEQNLFGNIQGGLDTVISDICVQGLEERSLPRYVHNLPISQGYAYFHLSFGFPSKIGKFLQLKSNFVLQHTLNFVPIVLRYAI</sequence>
<evidence type="ECO:0000313" key="2">
    <source>
        <dbReference type="Proteomes" id="UP001056120"/>
    </source>
</evidence>
<protein>
    <submittedName>
        <fullName evidence="1">Uncharacterized protein</fullName>
    </submittedName>
</protein>
<reference evidence="1 2" key="2">
    <citation type="journal article" date="2022" name="Mol. Ecol. Resour.">
        <title>The genomes of chicory, endive, great burdock and yacon provide insights into Asteraceae paleo-polyploidization history and plant inulin production.</title>
        <authorList>
            <person name="Fan W."/>
            <person name="Wang S."/>
            <person name="Wang H."/>
            <person name="Wang A."/>
            <person name="Jiang F."/>
            <person name="Liu H."/>
            <person name="Zhao H."/>
            <person name="Xu D."/>
            <person name="Zhang Y."/>
        </authorList>
    </citation>
    <scope>NUCLEOTIDE SEQUENCE [LARGE SCALE GENOMIC DNA]</scope>
    <source>
        <strain evidence="2">cv. Yunnan</strain>
        <tissue evidence="1">Leaves</tissue>
    </source>
</reference>
<accession>A0ACB9JGU6</accession>
<reference evidence="2" key="1">
    <citation type="journal article" date="2022" name="Mol. Ecol. Resour.">
        <title>The genomes of chicory, endive, great burdock and yacon provide insights into Asteraceae palaeo-polyploidization history and plant inulin production.</title>
        <authorList>
            <person name="Fan W."/>
            <person name="Wang S."/>
            <person name="Wang H."/>
            <person name="Wang A."/>
            <person name="Jiang F."/>
            <person name="Liu H."/>
            <person name="Zhao H."/>
            <person name="Xu D."/>
            <person name="Zhang Y."/>
        </authorList>
    </citation>
    <scope>NUCLEOTIDE SEQUENCE [LARGE SCALE GENOMIC DNA]</scope>
    <source>
        <strain evidence="2">cv. Yunnan</strain>
    </source>
</reference>
<comment type="caution">
    <text evidence="1">The sequence shown here is derived from an EMBL/GenBank/DDBJ whole genome shotgun (WGS) entry which is preliminary data.</text>
</comment>